<gene>
    <name evidence="8" type="ORF">CB5_LOCUS5943</name>
</gene>
<dbReference type="InterPro" id="IPR000225">
    <property type="entry name" value="Armadillo"/>
</dbReference>
<evidence type="ECO:0000313" key="8">
    <source>
        <dbReference type="EMBL" id="CAD1822732.1"/>
    </source>
</evidence>
<dbReference type="Gene3D" id="1.25.10.10">
    <property type="entry name" value="Leucine-rich Repeat Variant"/>
    <property type="match status" value="2"/>
</dbReference>
<dbReference type="SMART" id="SM00185">
    <property type="entry name" value="ARM"/>
    <property type="match status" value="3"/>
</dbReference>
<evidence type="ECO:0000256" key="5">
    <source>
        <dbReference type="ARBA" id="ARBA00022786"/>
    </source>
</evidence>
<name>A0A6V7NVW6_ANACO</name>
<sequence>MENDVAETAHVPQSSSDVKVHGSICCELRKILDRIASILPAMESARPGSSLGIHALCSLNNSVEKGKLIIQHCSECSKLYLALTGEAILLRCERIKSSLNQSLSQIQNMVPPLFAAQVSERYSLMTVNVLNHVLACFTIAQVLDYLRDAKFIIDSTEEGAGKAILELLQRNDSTEELELEAFQIAASKLNLTTPKALLIERRSIKKLLEKIRSTDSKKERILKFLLYLLKKYGKHNMLDAGEHKEKFPRIKSTSKIINSEKTDDSADQGEDQINKYGSVMPPEELCCPISSKVMCDPVIIASGQTYERALIEKWFNEGHDTCPKTQKKLENFSLIPNTCMKDLISKWRGENDIEILGPCAKSTSKEFRSWESSNSHSISSLKYIPTPLLDGKSVDYVYQSDHSNVSFISSENSNFLDSVGLKEMEISKGSSSPLFPWSADYQKYKSFSKFEYDMFLRFFNTLSELTLELQDKAVDNVKVLLEGDEETCYAMLSNGFMDALICFLTNSHEKSNVKALKTGAQLFLAFLSNSRVEILSLSEGAFPLLATLVNSQIRAESLLILERLSHQLSCLSHIVSSGIAPSIIKLLSSEDTKLVERATKILSEISSHSDIKPLLISSNCISTLASILKDGRLSEYCLKILHNMSDIEEALDLIAKTNGCLASIVEILDIGDRDEQEDAVSILHSVCSHSVENCMLVMKEGVIPALVDISVNGSEEGKETSIKLLRLLRDLRHKECFDSSCNQPVPISEVERSPMDHSAKKQSISKSSRFFSRKMRFFSKPRSLTLF</sequence>
<dbReference type="PROSITE" id="PS51698">
    <property type="entry name" value="U_BOX"/>
    <property type="match status" value="1"/>
</dbReference>
<evidence type="ECO:0000256" key="3">
    <source>
        <dbReference type="ARBA" id="ARBA00012483"/>
    </source>
</evidence>
<dbReference type="Pfam" id="PF04564">
    <property type="entry name" value="U-box"/>
    <property type="match status" value="1"/>
</dbReference>
<feature type="domain" description="U-box" evidence="7">
    <location>
        <begin position="280"/>
        <end position="354"/>
    </location>
</feature>
<dbReference type="InterPro" id="IPR016024">
    <property type="entry name" value="ARM-type_fold"/>
</dbReference>
<dbReference type="PROSITE" id="PS50176">
    <property type="entry name" value="ARM_REPEAT"/>
    <property type="match status" value="1"/>
</dbReference>
<dbReference type="SUPFAM" id="SSF57850">
    <property type="entry name" value="RING/U-box"/>
    <property type="match status" value="1"/>
</dbReference>
<dbReference type="GO" id="GO:0016567">
    <property type="term" value="P:protein ubiquitination"/>
    <property type="evidence" value="ECO:0007669"/>
    <property type="project" value="UniProtKB-UniPathway"/>
</dbReference>
<dbReference type="InterPro" id="IPR003613">
    <property type="entry name" value="Ubox_domain"/>
</dbReference>
<dbReference type="GO" id="GO:0061630">
    <property type="term" value="F:ubiquitin protein ligase activity"/>
    <property type="evidence" value="ECO:0007669"/>
    <property type="project" value="UniProtKB-EC"/>
</dbReference>
<evidence type="ECO:0000256" key="4">
    <source>
        <dbReference type="ARBA" id="ARBA00022679"/>
    </source>
</evidence>
<dbReference type="EMBL" id="LR862142">
    <property type="protein sequence ID" value="CAD1822732.1"/>
    <property type="molecule type" value="Genomic_DNA"/>
</dbReference>
<protein>
    <recommendedName>
        <fullName evidence="3">RING-type E3 ubiquitin transferase</fullName>
        <ecNumber evidence="3">2.3.2.27</ecNumber>
    </recommendedName>
</protein>
<dbReference type="InterPro" id="IPR011989">
    <property type="entry name" value="ARM-like"/>
</dbReference>
<evidence type="ECO:0000259" key="7">
    <source>
        <dbReference type="PROSITE" id="PS51698"/>
    </source>
</evidence>
<dbReference type="PANTHER" id="PTHR23315">
    <property type="entry name" value="U BOX DOMAIN-CONTAINING"/>
    <property type="match status" value="1"/>
</dbReference>
<dbReference type="SUPFAM" id="SSF48371">
    <property type="entry name" value="ARM repeat"/>
    <property type="match status" value="1"/>
</dbReference>
<feature type="repeat" description="ARM" evidence="6">
    <location>
        <begin position="578"/>
        <end position="620"/>
    </location>
</feature>
<dbReference type="SMART" id="SM00504">
    <property type="entry name" value="Ubox"/>
    <property type="match status" value="1"/>
</dbReference>
<evidence type="ECO:0000256" key="1">
    <source>
        <dbReference type="ARBA" id="ARBA00000900"/>
    </source>
</evidence>
<dbReference type="PANTHER" id="PTHR23315:SF240">
    <property type="entry name" value="U-BOX DOMAIN-CONTAINING PROTEIN 5"/>
    <property type="match status" value="1"/>
</dbReference>
<dbReference type="InterPro" id="IPR045210">
    <property type="entry name" value="RING-Ubox_PUB"/>
</dbReference>
<dbReference type="UniPathway" id="UPA00143"/>
<keyword evidence="5" id="KW-0833">Ubl conjugation pathway</keyword>
<dbReference type="CDD" id="cd16664">
    <property type="entry name" value="RING-Ubox_PUB"/>
    <property type="match status" value="1"/>
</dbReference>
<comment type="pathway">
    <text evidence="2">Protein modification; protein ubiquitination.</text>
</comment>
<comment type="catalytic activity">
    <reaction evidence="1">
        <text>S-ubiquitinyl-[E2 ubiquitin-conjugating enzyme]-L-cysteine + [acceptor protein]-L-lysine = [E2 ubiquitin-conjugating enzyme]-L-cysteine + N(6)-ubiquitinyl-[acceptor protein]-L-lysine.</text>
        <dbReference type="EC" id="2.3.2.27"/>
    </reaction>
</comment>
<reference evidence="8" key="1">
    <citation type="submission" date="2020-07" db="EMBL/GenBank/DDBJ databases">
        <authorList>
            <person name="Lin J."/>
        </authorList>
    </citation>
    <scope>NUCLEOTIDE SEQUENCE</scope>
</reference>
<proteinExistence type="predicted"/>
<dbReference type="Gene3D" id="3.30.40.10">
    <property type="entry name" value="Zinc/RING finger domain, C3HC4 (zinc finger)"/>
    <property type="match status" value="1"/>
</dbReference>
<dbReference type="InterPro" id="IPR013083">
    <property type="entry name" value="Znf_RING/FYVE/PHD"/>
</dbReference>
<evidence type="ECO:0000256" key="2">
    <source>
        <dbReference type="ARBA" id="ARBA00004906"/>
    </source>
</evidence>
<organism evidence="8">
    <name type="scientific">Ananas comosus var. bracteatus</name>
    <name type="common">red pineapple</name>
    <dbReference type="NCBI Taxonomy" id="296719"/>
    <lineage>
        <taxon>Eukaryota</taxon>
        <taxon>Viridiplantae</taxon>
        <taxon>Streptophyta</taxon>
        <taxon>Embryophyta</taxon>
        <taxon>Tracheophyta</taxon>
        <taxon>Spermatophyta</taxon>
        <taxon>Magnoliopsida</taxon>
        <taxon>Liliopsida</taxon>
        <taxon>Poales</taxon>
        <taxon>Bromeliaceae</taxon>
        <taxon>Bromelioideae</taxon>
        <taxon>Ananas</taxon>
    </lineage>
</organism>
<accession>A0A6V7NVW6</accession>
<dbReference type="AlphaFoldDB" id="A0A6V7NVW6"/>
<evidence type="ECO:0000256" key="6">
    <source>
        <dbReference type="PROSITE-ProRule" id="PRU00259"/>
    </source>
</evidence>
<dbReference type="EC" id="2.3.2.27" evidence="3"/>
<keyword evidence="4" id="KW-0808">Transferase</keyword>